<dbReference type="AlphaFoldDB" id="A0A7S1W0U2"/>
<evidence type="ECO:0008006" key="2">
    <source>
        <dbReference type="Google" id="ProtNLM"/>
    </source>
</evidence>
<accession>A0A7S1W0U2</accession>
<sequence>MKKFCDQPTDACLGAGHDDWSQVTENGTYHGSVVTLLRDPVERIMSEFFWLRGGDAESSRADWDFRNKTWLGIVQNATDVERAWDVYLHGDEKSPSRNRQTMYLLGFRGGRTGERAYDGESPGAAYRWDHEPGKYVRWAMERLEAMKVYGITDCWTPSMRAVARQLGWDARAVEDFTAASTPEYGKHAIDMSAPAKSVGSSWRRNLSRQKIFEIERLNKVDLMVFRKALSRFTERFGEACNLPYEPFGPVMRAPLEKKPASV</sequence>
<organism evidence="1">
    <name type="scientific">Alexandrium catenella</name>
    <name type="common">Red tide dinoflagellate</name>
    <name type="synonym">Gonyaulax catenella</name>
    <dbReference type="NCBI Taxonomy" id="2925"/>
    <lineage>
        <taxon>Eukaryota</taxon>
        <taxon>Sar</taxon>
        <taxon>Alveolata</taxon>
        <taxon>Dinophyceae</taxon>
        <taxon>Gonyaulacales</taxon>
        <taxon>Pyrocystaceae</taxon>
        <taxon>Alexandrium</taxon>
    </lineage>
</organism>
<reference evidence="1" key="1">
    <citation type="submission" date="2021-01" db="EMBL/GenBank/DDBJ databases">
        <authorList>
            <person name="Corre E."/>
            <person name="Pelletier E."/>
            <person name="Niang G."/>
            <person name="Scheremetjew M."/>
            <person name="Finn R."/>
            <person name="Kale V."/>
            <person name="Holt S."/>
            <person name="Cochrane G."/>
            <person name="Meng A."/>
            <person name="Brown T."/>
            <person name="Cohen L."/>
        </authorList>
    </citation>
    <scope>NUCLEOTIDE SEQUENCE</scope>
    <source>
        <strain evidence="1">OF101</strain>
    </source>
</reference>
<proteinExistence type="predicted"/>
<dbReference type="EMBL" id="HBGE01045797">
    <property type="protein sequence ID" value="CAD9142425.1"/>
    <property type="molecule type" value="Transcribed_RNA"/>
</dbReference>
<gene>
    <name evidence="1" type="ORF">ACAT0790_LOCUS27629</name>
</gene>
<protein>
    <recommendedName>
        <fullName evidence="2">Sulfotransferase domain-containing protein</fullName>
    </recommendedName>
</protein>
<dbReference type="Gene3D" id="3.40.50.300">
    <property type="entry name" value="P-loop containing nucleotide triphosphate hydrolases"/>
    <property type="match status" value="1"/>
</dbReference>
<name>A0A7S1W0U2_ALECA</name>
<dbReference type="InterPro" id="IPR027417">
    <property type="entry name" value="P-loop_NTPase"/>
</dbReference>
<evidence type="ECO:0000313" key="1">
    <source>
        <dbReference type="EMBL" id="CAD9142425.1"/>
    </source>
</evidence>